<feature type="transmembrane region" description="Helical" evidence="7">
    <location>
        <begin position="283"/>
        <end position="305"/>
    </location>
</feature>
<dbReference type="RefSeq" id="WP_006078753.1">
    <property type="nucleotide sequence ID" value="NZ_AOMD01000030.1"/>
</dbReference>
<evidence type="ECO:0000313" key="8">
    <source>
        <dbReference type="EMBL" id="EMA43195.1"/>
    </source>
</evidence>
<sequence>MADGTESAVGSSDATIDLSVFADYFGFAEHGTDLKTEVLAGVTTFVTMSYMVVVIPALMVGTSGKPGITVPGYPPGAVQQMLAVATIFTAAVAIFVMAFYANRPFAQGPGLGLATFFAFTVVGSIGVPWPTALAAVFVEGILFMVLTITGARSLIVNVLPSPVKHAIGTGIGLFLAVIGLSEMEVIVPDPGTIVALGEIATNPVALLSVAGLFLTLMLYVRGTTGSIILGIAVTGGIGYLATFLGVVPEGVLAPQSLPSAQYNIAPLLGTFLDGFADVDGLTFSLIVFTFFFVDFFDATGAITGAAQAGDMLDEDGNFPDIDEALMADAVGTTLAGILGTSAVTTYLESAIGVDEGGRTGMTAMVVGVLFLMTLAFVPLAAAIPVYASHLALVVISLLMLRNVAEIDWDNLTHAIPAGFTILVMPLTYSIAYGIAAGIIAYPLMKTAVGEFDDINVGQWLLAGAFVVYFFVRTGGVIQGSM</sequence>
<dbReference type="GO" id="GO:0012505">
    <property type="term" value="C:endomembrane system"/>
    <property type="evidence" value="ECO:0007669"/>
    <property type="project" value="UniProtKB-SubCell"/>
</dbReference>
<reference evidence="8 9" key="1">
    <citation type="journal article" date="2014" name="PLoS Genet.">
        <title>Phylogenetically driven sequencing of extremely halophilic archaea reveals strategies for static and dynamic osmo-response.</title>
        <authorList>
            <person name="Becker E.A."/>
            <person name="Seitzer P.M."/>
            <person name="Tritt A."/>
            <person name="Larsen D."/>
            <person name="Krusor M."/>
            <person name="Yao A.I."/>
            <person name="Wu D."/>
            <person name="Madern D."/>
            <person name="Eisen J.A."/>
            <person name="Darling A.E."/>
            <person name="Facciotti M.T."/>
        </authorList>
    </citation>
    <scope>NUCLEOTIDE SEQUENCE [LARGE SCALE GENOMIC DNA]</scope>
    <source>
        <strain evidence="8 9">DSM 5350</strain>
    </source>
</reference>
<dbReference type="PANTHER" id="PTHR43337">
    <property type="entry name" value="XANTHINE/URACIL PERMEASE C887.17-RELATED"/>
    <property type="match status" value="1"/>
</dbReference>
<dbReference type="FunCoup" id="M0MFJ4">
    <property type="interactions" value="20"/>
</dbReference>
<comment type="subcellular location">
    <subcellularLocation>
        <location evidence="1">Endomembrane system</location>
        <topology evidence="1">Multi-pass membrane protein</topology>
    </subcellularLocation>
</comment>
<dbReference type="InParanoid" id="M0MFJ4"/>
<dbReference type="AlphaFoldDB" id="M0MFJ4"/>
<feature type="transmembrane region" description="Helical" evidence="7">
    <location>
        <begin position="383"/>
        <end position="400"/>
    </location>
</feature>
<dbReference type="Pfam" id="PF00860">
    <property type="entry name" value="Xan_ur_permease"/>
    <property type="match status" value="1"/>
</dbReference>
<dbReference type="InterPro" id="IPR006043">
    <property type="entry name" value="NCS2"/>
</dbReference>
<evidence type="ECO:0000256" key="2">
    <source>
        <dbReference type="ARBA" id="ARBA00005697"/>
    </source>
</evidence>
<dbReference type="PATRIC" id="fig|1227455.4.peg.2945"/>
<feature type="transmembrane region" description="Helical" evidence="7">
    <location>
        <begin position="81"/>
        <end position="101"/>
    </location>
</feature>
<feature type="transmembrane region" description="Helical" evidence="7">
    <location>
        <begin position="167"/>
        <end position="187"/>
    </location>
</feature>
<dbReference type="InterPro" id="IPR045018">
    <property type="entry name" value="Azg-like"/>
</dbReference>
<feature type="transmembrane region" description="Helical" evidence="7">
    <location>
        <begin position="359"/>
        <end position="377"/>
    </location>
</feature>
<feature type="transmembrane region" description="Helical" evidence="7">
    <location>
        <begin position="421"/>
        <end position="444"/>
    </location>
</feature>
<name>M0MFJ4_9EURY</name>
<comment type="caution">
    <text evidence="8">The sequence shown here is derived from an EMBL/GenBank/DDBJ whole genome shotgun (WGS) entry which is preliminary data.</text>
</comment>
<dbReference type="PANTHER" id="PTHR43337:SF1">
    <property type="entry name" value="XANTHINE_URACIL PERMEASE C887.17-RELATED"/>
    <property type="match status" value="1"/>
</dbReference>
<feature type="transmembrane region" description="Helical" evidence="7">
    <location>
        <begin position="199"/>
        <end position="220"/>
    </location>
</feature>
<dbReference type="OrthoDB" id="27788at2157"/>
<organism evidence="8 9">
    <name type="scientific">Halococcus saccharolyticus DSM 5350</name>
    <dbReference type="NCBI Taxonomy" id="1227455"/>
    <lineage>
        <taxon>Archaea</taxon>
        <taxon>Methanobacteriati</taxon>
        <taxon>Methanobacteriota</taxon>
        <taxon>Stenosarchaea group</taxon>
        <taxon>Halobacteria</taxon>
        <taxon>Halobacteriales</taxon>
        <taxon>Halococcaceae</taxon>
        <taxon>Halococcus</taxon>
    </lineage>
</organism>
<feature type="transmembrane region" description="Helical" evidence="7">
    <location>
        <begin position="325"/>
        <end position="347"/>
    </location>
</feature>
<feature type="transmembrane region" description="Helical" evidence="7">
    <location>
        <begin position="38"/>
        <end position="61"/>
    </location>
</feature>
<keyword evidence="5 7" id="KW-1133">Transmembrane helix</keyword>
<dbReference type="STRING" id="1227455.C449_14492"/>
<keyword evidence="4 7" id="KW-0812">Transmembrane</keyword>
<dbReference type="GO" id="GO:0005345">
    <property type="term" value="F:purine nucleobase transmembrane transporter activity"/>
    <property type="evidence" value="ECO:0007669"/>
    <property type="project" value="TreeGrafter"/>
</dbReference>
<evidence type="ECO:0000313" key="9">
    <source>
        <dbReference type="Proteomes" id="UP000011669"/>
    </source>
</evidence>
<accession>M0MFJ4</accession>
<feature type="transmembrane region" description="Helical" evidence="7">
    <location>
        <begin position="133"/>
        <end position="155"/>
    </location>
</feature>
<feature type="transmembrane region" description="Helical" evidence="7">
    <location>
        <begin position="259"/>
        <end position="276"/>
    </location>
</feature>
<evidence type="ECO:0000256" key="4">
    <source>
        <dbReference type="ARBA" id="ARBA00022692"/>
    </source>
</evidence>
<dbReference type="Proteomes" id="UP000011669">
    <property type="component" value="Unassembled WGS sequence"/>
</dbReference>
<keyword evidence="6 7" id="KW-0472">Membrane</keyword>
<evidence type="ECO:0000256" key="1">
    <source>
        <dbReference type="ARBA" id="ARBA00004127"/>
    </source>
</evidence>
<comment type="similarity">
    <text evidence="2">Belongs to the nucleobase:cation symporter-2 (NCS2) (TC 2.A.40) family. Azg-like subfamily.</text>
</comment>
<feature type="transmembrane region" description="Helical" evidence="7">
    <location>
        <begin position="456"/>
        <end position="477"/>
    </location>
</feature>
<feature type="transmembrane region" description="Helical" evidence="7">
    <location>
        <begin position="227"/>
        <end position="247"/>
    </location>
</feature>
<evidence type="ECO:0000256" key="3">
    <source>
        <dbReference type="ARBA" id="ARBA00022448"/>
    </source>
</evidence>
<dbReference type="GO" id="GO:0005886">
    <property type="term" value="C:plasma membrane"/>
    <property type="evidence" value="ECO:0007669"/>
    <property type="project" value="TreeGrafter"/>
</dbReference>
<evidence type="ECO:0000256" key="5">
    <source>
        <dbReference type="ARBA" id="ARBA00022989"/>
    </source>
</evidence>
<evidence type="ECO:0000256" key="6">
    <source>
        <dbReference type="ARBA" id="ARBA00023136"/>
    </source>
</evidence>
<dbReference type="EMBL" id="AOMD01000030">
    <property type="protein sequence ID" value="EMA43195.1"/>
    <property type="molecule type" value="Genomic_DNA"/>
</dbReference>
<keyword evidence="3" id="KW-0813">Transport</keyword>
<proteinExistence type="inferred from homology"/>
<feature type="transmembrane region" description="Helical" evidence="7">
    <location>
        <begin position="108"/>
        <end position="127"/>
    </location>
</feature>
<evidence type="ECO:0000256" key="7">
    <source>
        <dbReference type="SAM" id="Phobius"/>
    </source>
</evidence>
<protein>
    <submittedName>
        <fullName evidence="8">Xanthine/uracil/vitamin C permease</fullName>
    </submittedName>
</protein>
<keyword evidence="9" id="KW-1185">Reference proteome</keyword>
<gene>
    <name evidence="8" type="ORF">C449_14492</name>
</gene>